<feature type="transmembrane region" description="Helical" evidence="5">
    <location>
        <begin position="236"/>
        <end position="260"/>
    </location>
</feature>
<dbReference type="GO" id="GO:0016020">
    <property type="term" value="C:membrane"/>
    <property type="evidence" value="ECO:0007669"/>
    <property type="project" value="UniProtKB-SubCell"/>
</dbReference>
<dbReference type="Gene3D" id="1.20.1070.10">
    <property type="entry name" value="Rhodopsin 7-helix transmembrane proteins"/>
    <property type="match status" value="2"/>
</dbReference>
<dbReference type="InterPro" id="IPR000276">
    <property type="entry name" value="GPCR_Rhodpsn"/>
</dbReference>
<dbReference type="SUPFAM" id="SSF81321">
    <property type="entry name" value="Family A G protein-coupled receptor-like"/>
    <property type="match status" value="1"/>
</dbReference>
<keyword evidence="4 5" id="KW-0472">Membrane</keyword>
<feature type="transmembrane region" description="Helical" evidence="5">
    <location>
        <begin position="156"/>
        <end position="181"/>
    </location>
</feature>
<protein>
    <submittedName>
        <fullName evidence="7">Serpentine receptor class gamma</fullName>
    </submittedName>
</protein>
<accession>A0A914I2D9</accession>
<dbReference type="SMART" id="SM01381">
    <property type="entry name" value="7TM_GPCR_Srsx"/>
    <property type="match status" value="1"/>
</dbReference>
<reference evidence="7" key="1">
    <citation type="submission" date="2022-11" db="UniProtKB">
        <authorList>
            <consortium name="WormBaseParasite"/>
        </authorList>
    </citation>
    <scope>IDENTIFICATION</scope>
</reference>
<dbReference type="Pfam" id="PF10320">
    <property type="entry name" value="7TM_GPCR_Srsx"/>
    <property type="match status" value="1"/>
</dbReference>
<evidence type="ECO:0000313" key="6">
    <source>
        <dbReference type="Proteomes" id="UP000887572"/>
    </source>
</evidence>
<keyword evidence="2 5" id="KW-0812">Transmembrane</keyword>
<dbReference type="Proteomes" id="UP000887572">
    <property type="component" value="Unplaced"/>
</dbReference>
<keyword evidence="3 5" id="KW-1133">Transmembrane helix</keyword>
<dbReference type="InterPro" id="IPR019424">
    <property type="entry name" value="7TM_GPCR_Srsx"/>
</dbReference>
<organism evidence="6 7">
    <name type="scientific">Globodera rostochiensis</name>
    <name type="common">Golden nematode worm</name>
    <name type="synonym">Heterodera rostochiensis</name>
    <dbReference type="NCBI Taxonomy" id="31243"/>
    <lineage>
        <taxon>Eukaryota</taxon>
        <taxon>Metazoa</taxon>
        <taxon>Ecdysozoa</taxon>
        <taxon>Nematoda</taxon>
        <taxon>Chromadorea</taxon>
        <taxon>Rhabditida</taxon>
        <taxon>Tylenchina</taxon>
        <taxon>Tylenchomorpha</taxon>
        <taxon>Tylenchoidea</taxon>
        <taxon>Heteroderidae</taxon>
        <taxon>Heteroderinae</taxon>
        <taxon>Globodera</taxon>
    </lineage>
</organism>
<feature type="transmembrane region" description="Helical" evidence="5">
    <location>
        <begin position="104"/>
        <end position="123"/>
    </location>
</feature>
<feature type="transmembrane region" description="Helical" evidence="5">
    <location>
        <begin position="21"/>
        <end position="49"/>
    </location>
</feature>
<name>A0A914I2D9_GLORO</name>
<evidence type="ECO:0000256" key="5">
    <source>
        <dbReference type="SAM" id="Phobius"/>
    </source>
</evidence>
<evidence type="ECO:0000256" key="4">
    <source>
        <dbReference type="ARBA" id="ARBA00023136"/>
    </source>
</evidence>
<dbReference type="WBParaSite" id="Gr19_v10_g6219.t2">
    <property type="protein sequence ID" value="Gr19_v10_g6219.t2"/>
    <property type="gene ID" value="Gr19_v10_g6219"/>
</dbReference>
<dbReference type="GO" id="GO:0004930">
    <property type="term" value="F:G protein-coupled receptor activity"/>
    <property type="evidence" value="ECO:0007669"/>
    <property type="project" value="InterPro"/>
</dbReference>
<proteinExistence type="predicted"/>
<dbReference type="PANTHER" id="PTHR23360:SF5">
    <property type="entry name" value="G-PROTEIN COUPLED RECEPTORS FAMILY 1 PROFILE DOMAIN-CONTAINING PROTEIN"/>
    <property type="match status" value="1"/>
</dbReference>
<sequence>MVTNETLNEVYLQLMKDRPRWTLIIFASIYTILAIFGILMNFAVVYVTIRTKHFNNSANTLLALYSFFEIVHQSGHFLFAYNVFSGHDLMPCFVLFPLRNTKNIFVYGVILPIVGTGGFLYVFSLNSESVGDLLNAGSMSDVALDPHFSSNYAFKIYSATVTFILMGTVAIYVLLAIFLHFRKAQSNSNSHQFNLRIFRSLFTIVCVNVGGYLLFDILYVTIIWNEAITPNLLTKWKWSQIVGILLNVSAASNAPILYFTSQEYRKTFDKELKVVVRIFKRNSVQSN</sequence>
<evidence type="ECO:0000256" key="3">
    <source>
        <dbReference type="ARBA" id="ARBA00022989"/>
    </source>
</evidence>
<dbReference type="InterPro" id="IPR047130">
    <property type="entry name" value="7TM_GPCR_Srsx_nematod"/>
</dbReference>
<feature type="transmembrane region" description="Helical" evidence="5">
    <location>
        <begin position="201"/>
        <end position="224"/>
    </location>
</feature>
<dbReference type="PANTHER" id="PTHR23360">
    <property type="entry name" value="G-PROTEIN COUPLED RECEPTORS FAMILY 1 PROFILE DOMAIN-CONTAINING PROTEIN-RELATED"/>
    <property type="match status" value="1"/>
</dbReference>
<keyword evidence="6" id="KW-1185">Reference proteome</keyword>
<evidence type="ECO:0000256" key="2">
    <source>
        <dbReference type="ARBA" id="ARBA00022692"/>
    </source>
</evidence>
<evidence type="ECO:0000313" key="7">
    <source>
        <dbReference type="WBParaSite" id="Gr19_v10_g6219.t2"/>
    </source>
</evidence>
<dbReference type="AlphaFoldDB" id="A0A914I2D9"/>
<evidence type="ECO:0000256" key="1">
    <source>
        <dbReference type="ARBA" id="ARBA00004370"/>
    </source>
</evidence>
<comment type="subcellular location">
    <subcellularLocation>
        <location evidence="1">Membrane</location>
    </subcellularLocation>
</comment>